<dbReference type="Proteomes" id="UP001642483">
    <property type="component" value="Unassembled WGS sequence"/>
</dbReference>
<sequence length="268" mass="29373">MNLKAQTEVVDHKIITKLEDSCKKRRQVFNAVFQSLILAIVFLLFLFSASAFDNGNSWHMAEQSALAILIVVAQIVILSKKCHIAIFVFLRLLQIASVYGVKNLIQIHEDIDKTNSTQVGFTLLCGLILADYSLNQPSKTKAQRKTCILLLASTLAIALIFDVVFCPIPWSANSKMMALVSVPVTVAVLALAVVAVTLYSNEKSGGHELKLSALGLITLINLLLGKNFGDDVETQIILFVVGFVIYIFTLIACMLSAPNFFEAPINDV</sequence>
<evidence type="ECO:0000256" key="1">
    <source>
        <dbReference type="SAM" id="Phobius"/>
    </source>
</evidence>
<keyword evidence="1" id="KW-1133">Transmembrane helix</keyword>
<reference evidence="2 3" key="1">
    <citation type="submission" date="2024-02" db="EMBL/GenBank/DDBJ databases">
        <authorList>
            <person name="Daric V."/>
            <person name="Darras S."/>
        </authorList>
    </citation>
    <scope>NUCLEOTIDE SEQUENCE [LARGE SCALE GENOMIC DNA]</scope>
</reference>
<feature type="transmembrane region" description="Helical" evidence="1">
    <location>
        <begin position="146"/>
        <end position="170"/>
    </location>
</feature>
<keyword evidence="1" id="KW-0812">Transmembrane</keyword>
<accession>A0ABP0F0S6</accession>
<name>A0ABP0F0S6_CLALP</name>
<feature type="transmembrane region" description="Helical" evidence="1">
    <location>
        <begin position="235"/>
        <end position="255"/>
    </location>
</feature>
<protein>
    <submittedName>
        <fullName evidence="2">Uncharacterized protein</fullName>
    </submittedName>
</protein>
<comment type="caution">
    <text evidence="2">The sequence shown here is derived from an EMBL/GenBank/DDBJ whole genome shotgun (WGS) entry which is preliminary data.</text>
</comment>
<evidence type="ECO:0000313" key="3">
    <source>
        <dbReference type="Proteomes" id="UP001642483"/>
    </source>
</evidence>
<proteinExistence type="predicted"/>
<keyword evidence="3" id="KW-1185">Reference proteome</keyword>
<dbReference type="EMBL" id="CAWYQH010000001">
    <property type="protein sequence ID" value="CAK8671553.1"/>
    <property type="molecule type" value="Genomic_DNA"/>
</dbReference>
<gene>
    <name evidence="2" type="ORF">CVLEPA_LOCUS607</name>
</gene>
<feature type="transmembrane region" description="Helical" evidence="1">
    <location>
        <begin position="176"/>
        <end position="199"/>
    </location>
</feature>
<organism evidence="2 3">
    <name type="scientific">Clavelina lepadiformis</name>
    <name type="common">Light-bulb sea squirt</name>
    <name type="synonym">Ascidia lepadiformis</name>
    <dbReference type="NCBI Taxonomy" id="159417"/>
    <lineage>
        <taxon>Eukaryota</taxon>
        <taxon>Metazoa</taxon>
        <taxon>Chordata</taxon>
        <taxon>Tunicata</taxon>
        <taxon>Ascidiacea</taxon>
        <taxon>Aplousobranchia</taxon>
        <taxon>Clavelinidae</taxon>
        <taxon>Clavelina</taxon>
    </lineage>
</organism>
<evidence type="ECO:0000313" key="2">
    <source>
        <dbReference type="EMBL" id="CAK8671553.1"/>
    </source>
</evidence>
<feature type="transmembrane region" description="Helical" evidence="1">
    <location>
        <begin position="31"/>
        <end position="52"/>
    </location>
</feature>
<keyword evidence="1" id="KW-0472">Membrane</keyword>